<reference evidence="13" key="1">
    <citation type="submission" date="2011-07" db="EMBL/GenBank/DDBJ databases">
        <authorList>
            <consortium name="Caenorhabditis brenneri Sequencing and Analysis Consortium"/>
            <person name="Wilson R.K."/>
        </authorList>
    </citation>
    <scope>NUCLEOTIDE SEQUENCE [LARGE SCALE GENOMIC DNA]</scope>
    <source>
        <strain evidence="13">PB2801</strain>
    </source>
</reference>
<comment type="catalytic activity">
    <reaction evidence="10">
        <text>deamido-NAD(+) + L-glutamine + ATP + H2O = L-glutamate + AMP + diphosphate + NAD(+) + H(+)</text>
        <dbReference type="Rhea" id="RHEA:24384"/>
        <dbReference type="ChEBI" id="CHEBI:15377"/>
        <dbReference type="ChEBI" id="CHEBI:15378"/>
        <dbReference type="ChEBI" id="CHEBI:29985"/>
        <dbReference type="ChEBI" id="CHEBI:30616"/>
        <dbReference type="ChEBI" id="CHEBI:33019"/>
        <dbReference type="ChEBI" id="CHEBI:57540"/>
        <dbReference type="ChEBI" id="CHEBI:58359"/>
        <dbReference type="ChEBI" id="CHEBI:58437"/>
        <dbReference type="ChEBI" id="CHEBI:456215"/>
        <dbReference type="EC" id="6.3.5.1"/>
    </reaction>
</comment>
<dbReference type="PANTHER" id="PTHR23090">
    <property type="entry name" value="NH 3 /GLUTAMINE-DEPENDENT NAD + SYNTHETASE"/>
    <property type="match status" value="1"/>
</dbReference>
<dbReference type="eggNOG" id="KOG2303">
    <property type="taxonomic scope" value="Eukaryota"/>
</dbReference>
<dbReference type="PANTHER" id="PTHR23090:SF9">
    <property type="entry name" value="GLUTAMINE-DEPENDENT NAD(+) SYNTHETASE"/>
    <property type="match status" value="1"/>
</dbReference>
<keyword evidence="13" id="KW-1185">Reference proteome</keyword>
<sequence>MNQWNRRCRVATCTVNNWALDFRGNYERIVKTCSEAAAKGACIRVGPELEIPGYGCADHFFELDTEQHSWEMLSKIVEKSNEWPNLLVITGLPTRFRGLLYNCAAALKNGKLLFVRAKMALADDNVYRESRWFVKWTETYKHYEMMLNPQIHFEQTSVPFGDGILESSDNVRVGFEICEELWSARSTNIRLAEQGVDIICNGSGSHHILGKSNYRINQLILGSSAKTGGVYLYANHRGCDGDRLYYDGASSIAQNGDLLAQIHQFDIEDTCVTTAVVDLSKNFTFRQMKSSDRGNASDQVTVVPIRFEGNMIRDVRSDEKSTVRIKNVEGLQLSPIDELCHGPPAYLWTYLRRSGMSGYFIPLSGGQDSSAVAAMVRLMCEKVCGAVKRRRETDGINQLKSYDICDILGGDDPAYYLGGRKVGEDPAELCKQVNYFFYLSLDGAIFSWKLEMIVVATDTEDRKKFSIKLDIVKQMNSSFCFQVLFTCYMASKHSSDETRKCAEGLALNINSNHCGIFIDTVVEGILNVFNKVYSFIPSFQSADNREAMALQNIQARIRMVLAYLFAQLALVSHQRPGGLLVLGTANVDESLVGYLTKYDCSSADINPIGSVSKCDLRQFLEIAYEKYGMTALRSVIDSTPTAELRPLVDGKVAQTDEAEIGLTYEELSVIGRLRKPGGMGPYGMFMELISLWGDKYTVEEIEDKLRKFWWRYRVNRHKATVSTPAIHVENYSPDDHRNDHRPFLYPDFSYQFERIREKVEELKKK</sequence>
<dbReference type="InterPro" id="IPR022310">
    <property type="entry name" value="NAD/GMP_synthase"/>
</dbReference>
<keyword evidence="5 10" id="KW-0436">Ligase</keyword>
<comment type="pathway">
    <text evidence="1 10">Cofactor biosynthesis; NAD(+) biosynthesis; NAD(+) from deamido-NAD(+) (L-Gln route): step 1/1.</text>
</comment>
<dbReference type="EC" id="6.3.5.1" evidence="3 10"/>
<dbReference type="InParanoid" id="G0PK32"/>
<dbReference type="InterPro" id="IPR014445">
    <property type="entry name" value="Gln-dep_NAD_synthase"/>
</dbReference>
<dbReference type="GO" id="GO:0005737">
    <property type="term" value="C:cytoplasm"/>
    <property type="evidence" value="ECO:0007669"/>
    <property type="project" value="InterPro"/>
</dbReference>
<evidence type="ECO:0000256" key="3">
    <source>
        <dbReference type="ARBA" id="ARBA00012743"/>
    </source>
</evidence>
<name>G0PK32_CAEBE</name>
<dbReference type="FunFam" id="3.40.50.620:FF:000461">
    <property type="entry name" value="Glutamine-dependent NAD(+) synthetase"/>
    <property type="match status" value="1"/>
</dbReference>
<dbReference type="NCBIfam" id="TIGR00552">
    <property type="entry name" value="nadE"/>
    <property type="match status" value="1"/>
</dbReference>
<evidence type="ECO:0000256" key="7">
    <source>
        <dbReference type="ARBA" id="ARBA00022840"/>
    </source>
</evidence>
<dbReference type="CDD" id="cd07570">
    <property type="entry name" value="GAT_Gln-NAD-synth"/>
    <property type="match status" value="1"/>
</dbReference>
<dbReference type="InterPro" id="IPR003010">
    <property type="entry name" value="C-N_Hydrolase"/>
</dbReference>
<dbReference type="InterPro" id="IPR014729">
    <property type="entry name" value="Rossmann-like_a/b/a_fold"/>
</dbReference>
<dbReference type="GO" id="GO:0004359">
    <property type="term" value="F:glutaminase activity"/>
    <property type="evidence" value="ECO:0007669"/>
    <property type="project" value="InterPro"/>
</dbReference>
<dbReference type="Gene3D" id="3.60.110.10">
    <property type="entry name" value="Carbon-nitrogen hydrolase"/>
    <property type="match status" value="1"/>
</dbReference>
<evidence type="ECO:0000256" key="10">
    <source>
        <dbReference type="PIRNR" id="PIRNR006630"/>
    </source>
</evidence>
<dbReference type="Gene3D" id="3.40.50.620">
    <property type="entry name" value="HUPs"/>
    <property type="match status" value="2"/>
</dbReference>
<evidence type="ECO:0000259" key="11">
    <source>
        <dbReference type="PROSITE" id="PS50263"/>
    </source>
</evidence>
<dbReference type="FunCoup" id="G0PK32">
    <property type="interactions" value="2497"/>
</dbReference>
<dbReference type="GO" id="GO:0009435">
    <property type="term" value="P:NAD+ biosynthetic process"/>
    <property type="evidence" value="ECO:0007669"/>
    <property type="project" value="UniProtKB-UniRule"/>
</dbReference>
<dbReference type="EMBL" id="GL380800">
    <property type="protein sequence ID" value="EGT31669.1"/>
    <property type="molecule type" value="Genomic_DNA"/>
</dbReference>
<comment type="similarity">
    <text evidence="2 10">In the C-terminal section; belongs to the NAD synthetase family.</text>
</comment>
<dbReference type="AlphaFoldDB" id="G0PK32"/>
<dbReference type="InterPro" id="IPR003694">
    <property type="entry name" value="NAD_synthase"/>
</dbReference>
<organism evidence="13">
    <name type="scientific">Caenorhabditis brenneri</name>
    <name type="common">Nematode worm</name>
    <dbReference type="NCBI Taxonomy" id="135651"/>
    <lineage>
        <taxon>Eukaryota</taxon>
        <taxon>Metazoa</taxon>
        <taxon>Ecdysozoa</taxon>
        <taxon>Nematoda</taxon>
        <taxon>Chromadorea</taxon>
        <taxon>Rhabditida</taxon>
        <taxon>Rhabditina</taxon>
        <taxon>Rhabditomorpha</taxon>
        <taxon>Rhabditoidea</taxon>
        <taxon>Rhabditidae</taxon>
        <taxon>Peloderinae</taxon>
        <taxon>Caenorhabditis</taxon>
    </lineage>
</organism>
<evidence type="ECO:0000313" key="12">
    <source>
        <dbReference type="EMBL" id="EGT31669.1"/>
    </source>
</evidence>
<dbReference type="Proteomes" id="UP000008068">
    <property type="component" value="Unassembled WGS sequence"/>
</dbReference>
<dbReference type="Pfam" id="PF02540">
    <property type="entry name" value="NAD_synthase"/>
    <property type="match status" value="1"/>
</dbReference>
<evidence type="ECO:0000256" key="5">
    <source>
        <dbReference type="ARBA" id="ARBA00022598"/>
    </source>
</evidence>
<feature type="domain" description="CN hydrolase" evidence="11">
    <location>
        <begin position="8"/>
        <end position="279"/>
    </location>
</feature>
<evidence type="ECO:0000256" key="6">
    <source>
        <dbReference type="ARBA" id="ARBA00022741"/>
    </source>
</evidence>
<dbReference type="Pfam" id="PF00795">
    <property type="entry name" value="CN_hydrolase"/>
    <property type="match status" value="1"/>
</dbReference>
<protein>
    <recommendedName>
        <fullName evidence="4 10">Glutamine-dependent NAD(+) synthetase</fullName>
        <ecNumber evidence="3 10">6.3.5.1</ecNumber>
    </recommendedName>
    <alternativeName>
        <fullName evidence="9 10">NAD(+) synthase [glutamine-hydrolyzing]</fullName>
    </alternativeName>
</protein>
<dbReference type="HOGENOM" id="CLU_011884_2_0_1"/>
<evidence type="ECO:0000256" key="4">
    <source>
        <dbReference type="ARBA" id="ARBA00017309"/>
    </source>
</evidence>
<dbReference type="STRING" id="135651.G0PK32"/>
<dbReference type="CDD" id="cd00553">
    <property type="entry name" value="NAD_synthase"/>
    <property type="match status" value="1"/>
</dbReference>
<accession>G0PK32</accession>
<dbReference type="InterPro" id="IPR036526">
    <property type="entry name" value="C-N_Hydrolase_sf"/>
</dbReference>
<keyword evidence="8 10" id="KW-0520">NAD</keyword>
<evidence type="ECO:0000256" key="2">
    <source>
        <dbReference type="ARBA" id="ARBA00007145"/>
    </source>
</evidence>
<dbReference type="SUPFAM" id="SSF52402">
    <property type="entry name" value="Adenine nucleotide alpha hydrolases-like"/>
    <property type="match status" value="1"/>
</dbReference>
<evidence type="ECO:0000256" key="8">
    <source>
        <dbReference type="ARBA" id="ARBA00023027"/>
    </source>
</evidence>
<dbReference type="OrthoDB" id="2020662at2759"/>
<dbReference type="HAMAP" id="MF_02090">
    <property type="entry name" value="NadE_glutamine_dep"/>
    <property type="match status" value="1"/>
</dbReference>
<evidence type="ECO:0000256" key="9">
    <source>
        <dbReference type="ARBA" id="ARBA00030681"/>
    </source>
</evidence>
<dbReference type="SUPFAM" id="SSF56317">
    <property type="entry name" value="Carbon-nitrogen hydrolase"/>
    <property type="match status" value="1"/>
</dbReference>
<dbReference type="GO" id="GO:0005524">
    <property type="term" value="F:ATP binding"/>
    <property type="evidence" value="ECO:0007669"/>
    <property type="project" value="UniProtKB-UniRule"/>
</dbReference>
<dbReference type="PIRSF" id="PIRSF006630">
    <property type="entry name" value="NADS_GAT"/>
    <property type="match status" value="1"/>
</dbReference>
<evidence type="ECO:0000313" key="13">
    <source>
        <dbReference type="Proteomes" id="UP000008068"/>
    </source>
</evidence>
<dbReference type="GO" id="GO:0003952">
    <property type="term" value="F:NAD+ synthase (glutamine-hydrolyzing) activity"/>
    <property type="evidence" value="ECO:0007669"/>
    <property type="project" value="UniProtKB-UniRule"/>
</dbReference>
<keyword evidence="7 10" id="KW-0067">ATP-binding</keyword>
<dbReference type="PROSITE" id="PS50263">
    <property type="entry name" value="CN_HYDROLASE"/>
    <property type="match status" value="1"/>
</dbReference>
<keyword evidence="6 10" id="KW-0547">Nucleotide-binding</keyword>
<gene>
    <name evidence="12" type="ORF">CAEBREN_14203</name>
</gene>
<dbReference type="UniPathway" id="UPA00253">
    <property type="reaction ID" value="UER00334"/>
</dbReference>
<proteinExistence type="inferred from homology"/>
<evidence type="ECO:0000256" key="1">
    <source>
        <dbReference type="ARBA" id="ARBA00005188"/>
    </source>
</evidence>